<dbReference type="Pfam" id="PF02518">
    <property type="entry name" value="HATPase_c"/>
    <property type="match status" value="1"/>
</dbReference>
<dbReference type="InterPro" id="IPR005467">
    <property type="entry name" value="His_kinase_dom"/>
</dbReference>
<dbReference type="PANTHER" id="PTHR43065:SF10">
    <property type="entry name" value="PEROXIDE STRESS-ACTIVATED HISTIDINE KINASE MAK3"/>
    <property type="match status" value="1"/>
</dbReference>
<evidence type="ECO:0000259" key="9">
    <source>
        <dbReference type="PROSITE" id="PS50109"/>
    </source>
</evidence>
<dbReference type="InterPro" id="IPR000014">
    <property type="entry name" value="PAS"/>
</dbReference>
<dbReference type="SMART" id="SM00387">
    <property type="entry name" value="HATPase_c"/>
    <property type="match status" value="1"/>
</dbReference>
<evidence type="ECO:0000256" key="7">
    <source>
        <dbReference type="ARBA" id="ARBA00022840"/>
    </source>
</evidence>
<dbReference type="SUPFAM" id="SSF55874">
    <property type="entry name" value="ATPase domain of HSP90 chaperone/DNA topoisomerase II/histidine kinase"/>
    <property type="match status" value="1"/>
</dbReference>
<dbReference type="Pfam" id="PF13426">
    <property type="entry name" value="PAS_9"/>
    <property type="match status" value="1"/>
</dbReference>
<dbReference type="GO" id="GO:0005524">
    <property type="term" value="F:ATP binding"/>
    <property type="evidence" value="ECO:0007669"/>
    <property type="project" value="UniProtKB-KW"/>
</dbReference>
<dbReference type="PRINTS" id="PR00344">
    <property type="entry name" value="BCTRLSENSOR"/>
</dbReference>
<keyword evidence="5" id="KW-0547">Nucleotide-binding</keyword>
<dbReference type="GO" id="GO:0000160">
    <property type="term" value="P:phosphorelay signal transduction system"/>
    <property type="evidence" value="ECO:0007669"/>
    <property type="project" value="UniProtKB-KW"/>
</dbReference>
<evidence type="ECO:0000256" key="5">
    <source>
        <dbReference type="ARBA" id="ARBA00022741"/>
    </source>
</evidence>
<dbReference type="Gene3D" id="3.30.565.10">
    <property type="entry name" value="Histidine kinase-like ATPase, C-terminal domain"/>
    <property type="match status" value="1"/>
</dbReference>
<dbReference type="GO" id="GO:0004673">
    <property type="term" value="F:protein histidine kinase activity"/>
    <property type="evidence" value="ECO:0007669"/>
    <property type="project" value="UniProtKB-EC"/>
</dbReference>
<keyword evidence="6" id="KW-0418">Kinase</keyword>
<gene>
    <name evidence="11" type="primary">nifL</name>
    <name evidence="11" type="ORF">GT360_06425</name>
</gene>
<evidence type="ECO:0000256" key="3">
    <source>
        <dbReference type="ARBA" id="ARBA00022553"/>
    </source>
</evidence>
<dbReference type="InterPro" id="IPR003594">
    <property type="entry name" value="HATPase_dom"/>
</dbReference>
<accession>A0A7Z2T2J0</accession>
<sequence length="498" mass="56055">MTINQYINQLETIDTIELDDVSEPIVVTDTSGNIVNISKALLDLTGFTKTELLGQSCSIFSNASTPNFLYEQLWKTITHGEKWQGNLINCKKSGQPYIAEVSIYPIKNSHFEGYYSIQKDVTKLFTQSQISHNHRSIFSAILNTRSLSLVMLDQEFNITYSSRGLKDNIDEVFFYKTLYPQIVEELKALGDKIWQSSQHLELDIETHHQYRSFHCSVDPLTLQESKADCYFEPSTEPHIILVINERTEKRRLLEAQRISAMQLLIADRKHVHSMQEVLMGTIHQLKGPLNMIQSAVKIMNGRNHRCQGLELMSQAVDEGFNALQYIQDHIPERNVESMQVTNLNEVIRDACSISSQNLVSHYIKLDLFLERELPAINAIPSRLILALVQLIDNAIEQIEVAKPSERVIAISSCVDGDSVMLKVEDSGLGVSPNNRNKIFEPFYSSKPTYKAGCHGLGLSIVQQVVNDHASIITVEKSSAYSGAKFVIALPIDNEGAGL</sequence>
<dbReference type="AlphaFoldDB" id="A0A7Z2T2J0"/>
<keyword evidence="12" id="KW-1185">Reference proteome</keyword>
<organism evidence="11 12">
    <name type="scientific">Vibrio astriarenae</name>
    <dbReference type="NCBI Taxonomy" id="1481923"/>
    <lineage>
        <taxon>Bacteria</taxon>
        <taxon>Pseudomonadati</taxon>
        <taxon>Pseudomonadota</taxon>
        <taxon>Gammaproteobacteria</taxon>
        <taxon>Vibrionales</taxon>
        <taxon>Vibrionaceae</taxon>
        <taxon>Vibrio</taxon>
    </lineage>
</organism>
<dbReference type="NCBIfam" id="TIGR02938">
    <property type="entry name" value="nifL_nitrog"/>
    <property type="match status" value="1"/>
</dbReference>
<evidence type="ECO:0000256" key="6">
    <source>
        <dbReference type="ARBA" id="ARBA00022777"/>
    </source>
</evidence>
<dbReference type="NCBIfam" id="TIGR00229">
    <property type="entry name" value="sensory_box"/>
    <property type="match status" value="1"/>
</dbReference>
<feature type="domain" description="PAS" evidence="10">
    <location>
        <begin position="18"/>
        <end position="56"/>
    </location>
</feature>
<dbReference type="KEGG" id="vas:GT360_06425"/>
<keyword evidence="3" id="KW-0597">Phosphoprotein</keyword>
<dbReference type="EC" id="2.7.13.3" evidence="2"/>
<dbReference type="CDD" id="cd00075">
    <property type="entry name" value="HATPase"/>
    <property type="match status" value="1"/>
</dbReference>
<dbReference type="RefSeq" id="WP_164648075.1">
    <property type="nucleotide sequence ID" value="NZ_CP047475.1"/>
</dbReference>
<dbReference type="PROSITE" id="PS50109">
    <property type="entry name" value="HIS_KIN"/>
    <property type="match status" value="1"/>
</dbReference>
<dbReference type="InterPro" id="IPR004358">
    <property type="entry name" value="Sig_transdc_His_kin-like_C"/>
</dbReference>
<dbReference type="InterPro" id="IPR036890">
    <property type="entry name" value="HATPase_C_sf"/>
</dbReference>
<dbReference type="PANTHER" id="PTHR43065">
    <property type="entry name" value="SENSOR HISTIDINE KINASE"/>
    <property type="match status" value="1"/>
</dbReference>
<name>A0A7Z2T2J0_9VIBR</name>
<evidence type="ECO:0000313" key="12">
    <source>
        <dbReference type="Proteomes" id="UP000464262"/>
    </source>
</evidence>
<feature type="domain" description="Histidine kinase" evidence="9">
    <location>
        <begin position="280"/>
        <end position="493"/>
    </location>
</feature>
<keyword evidence="4" id="KW-0808">Transferase</keyword>
<dbReference type="Gene3D" id="3.30.450.20">
    <property type="entry name" value="PAS domain"/>
    <property type="match status" value="1"/>
</dbReference>
<comment type="catalytic activity">
    <reaction evidence="1">
        <text>ATP + protein L-histidine = ADP + protein N-phospho-L-histidine.</text>
        <dbReference type="EC" id="2.7.13.3"/>
    </reaction>
</comment>
<evidence type="ECO:0000256" key="8">
    <source>
        <dbReference type="ARBA" id="ARBA00023012"/>
    </source>
</evidence>
<dbReference type="InterPro" id="IPR035965">
    <property type="entry name" value="PAS-like_dom_sf"/>
</dbReference>
<dbReference type="EMBL" id="CP047475">
    <property type="protein sequence ID" value="QIA63171.1"/>
    <property type="molecule type" value="Genomic_DNA"/>
</dbReference>
<dbReference type="SUPFAM" id="SSF55785">
    <property type="entry name" value="PYP-like sensor domain (PAS domain)"/>
    <property type="match status" value="1"/>
</dbReference>
<dbReference type="Proteomes" id="UP000464262">
    <property type="component" value="Chromosome 1"/>
</dbReference>
<keyword evidence="7" id="KW-0067">ATP-binding</keyword>
<reference evidence="11 12" key="1">
    <citation type="submission" date="2020-01" db="EMBL/GenBank/DDBJ databases">
        <title>Whole genome and functional gene identification of agarase of Vibrio HN897.</title>
        <authorList>
            <person name="Liu Y."/>
            <person name="Zhao Z."/>
        </authorList>
    </citation>
    <scope>NUCLEOTIDE SEQUENCE [LARGE SCALE GENOMIC DNA]</scope>
    <source>
        <strain evidence="11 12">HN897</strain>
    </source>
</reference>
<dbReference type="InterPro" id="IPR014285">
    <property type="entry name" value="N_fixation_neg-reg_NifL"/>
</dbReference>
<proteinExistence type="predicted"/>
<evidence type="ECO:0000256" key="4">
    <source>
        <dbReference type="ARBA" id="ARBA00022679"/>
    </source>
</evidence>
<evidence type="ECO:0000256" key="1">
    <source>
        <dbReference type="ARBA" id="ARBA00000085"/>
    </source>
</evidence>
<evidence type="ECO:0000313" key="11">
    <source>
        <dbReference type="EMBL" id="QIA63171.1"/>
    </source>
</evidence>
<dbReference type="GO" id="GO:0009399">
    <property type="term" value="P:nitrogen fixation"/>
    <property type="evidence" value="ECO:0007669"/>
    <property type="project" value="InterPro"/>
</dbReference>
<protein>
    <recommendedName>
        <fullName evidence="2">histidine kinase</fullName>
        <ecNumber evidence="2">2.7.13.3</ecNumber>
    </recommendedName>
</protein>
<keyword evidence="8" id="KW-0902">Two-component regulatory system</keyword>
<evidence type="ECO:0000256" key="2">
    <source>
        <dbReference type="ARBA" id="ARBA00012438"/>
    </source>
</evidence>
<evidence type="ECO:0000259" key="10">
    <source>
        <dbReference type="PROSITE" id="PS50112"/>
    </source>
</evidence>
<dbReference type="CDD" id="cd00130">
    <property type="entry name" value="PAS"/>
    <property type="match status" value="1"/>
</dbReference>
<dbReference type="PROSITE" id="PS50112">
    <property type="entry name" value="PAS"/>
    <property type="match status" value="1"/>
</dbReference>